<feature type="domain" description="Response regulatory" evidence="2">
    <location>
        <begin position="35"/>
        <end position="100"/>
    </location>
</feature>
<feature type="modified residue" description="4-aspartylphosphate" evidence="1">
    <location>
        <position position="85"/>
    </location>
</feature>
<dbReference type="AlphaFoldDB" id="A0A072TIU6"/>
<evidence type="ECO:0000313" key="4">
    <source>
        <dbReference type="EnsemblPlants" id="KEH17342"/>
    </source>
</evidence>
<dbReference type="InterPro" id="IPR011006">
    <property type="entry name" value="CheY-like_superfamily"/>
</dbReference>
<name>A0A072TIU6_MEDTR</name>
<dbReference type="EMBL" id="KL402747">
    <property type="protein sequence ID" value="KEH17342.1"/>
    <property type="molecule type" value="Genomic_DNA"/>
</dbReference>
<dbReference type="SUPFAM" id="SSF52172">
    <property type="entry name" value="CheY-like"/>
    <property type="match status" value="1"/>
</dbReference>
<protein>
    <recommendedName>
        <fullName evidence="2">Response regulatory domain-containing protein</fullName>
    </recommendedName>
</protein>
<dbReference type="PANTHER" id="PTHR43228">
    <property type="entry name" value="TWO-COMPONENT RESPONSE REGULATOR"/>
    <property type="match status" value="1"/>
</dbReference>
<evidence type="ECO:0000313" key="3">
    <source>
        <dbReference type="EMBL" id="KEH17342.1"/>
    </source>
</evidence>
<gene>
    <name evidence="3" type="ORF">MTR_0022s0450</name>
</gene>
<evidence type="ECO:0000256" key="1">
    <source>
        <dbReference type="PROSITE-ProRule" id="PRU00169"/>
    </source>
</evidence>
<reference evidence="4" key="3">
    <citation type="submission" date="2015-06" db="UniProtKB">
        <authorList>
            <consortium name="EnsemblPlants"/>
        </authorList>
    </citation>
    <scope>IDENTIFICATION</scope>
    <source>
        <strain evidence="4">cv. Jemalong A17</strain>
    </source>
</reference>
<keyword evidence="5" id="KW-1185">Reference proteome</keyword>
<organism evidence="3 5">
    <name type="scientific">Medicago truncatula</name>
    <name type="common">Barrel medic</name>
    <name type="synonym">Medicago tribuloides</name>
    <dbReference type="NCBI Taxonomy" id="3880"/>
    <lineage>
        <taxon>Eukaryota</taxon>
        <taxon>Viridiplantae</taxon>
        <taxon>Streptophyta</taxon>
        <taxon>Embryophyta</taxon>
        <taxon>Tracheophyta</taxon>
        <taxon>Spermatophyta</taxon>
        <taxon>Magnoliopsida</taxon>
        <taxon>eudicotyledons</taxon>
        <taxon>Gunneridae</taxon>
        <taxon>Pentapetalae</taxon>
        <taxon>rosids</taxon>
        <taxon>fabids</taxon>
        <taxon>Fabales</taxon>
        <taxon>Fabaceae</taxon>
        <taxon>Papilionoideae</taxon>
        <taxon>50 kb inversion clade</taxon>
        <taxon>NPAAA clade</taxon>
        <taxon>Hologalegina</taxon>
        <taxon>IRL clade</taxon>
        <taxon>Trifolieae</taxon>
        <taxon>Medicago</taxon>
    </lineage>
</organism>
<accession>A0A072TIU6</accession>
<dbReference type="InterPro" id="IPR001789">
    <property type="entry name" value="Sig_transdc_resp-reg_receiver"/>
</dbReference>
<evidence type="ECO:0000313" key="5">
    <source>
        <dbReference type="Proteomes" id="UP000002051"/>
    </source>
</evidence>
<dbReference type="HOGENOM" id="CLU_2310304_0_0_1"/>
<keyword evidence="1" id="KW-0597">Phosphoprotein</keyword>
<dbReference type="EnsemblPlants" id="KEH17342">
    <property type="protein sequence ID" value="KEH17342"/>
    <property type="gene ID" value="MTR_0022s0450"/>
</dbReference>
<sequence>MSLEDEGGLRWFNRELVRKVGDAQVVIKELCTKWKIKGKDDIKLVRISHQGLLKRAGVKNEAVKNGKEVVGIHSSGKRFDITLVDKEIPIMNRIEATKKL</sequence>
<dbReference type="STRING" id="3880.A0A072TIU6"/>
<dbReference type="Gene3D" id="3.40.50.2300">
    <property type="match status" value="1"/>
</dbReference>
<dbReference type="Proteomes" id="UP000002051">
    <property type="component" value="Unassembled WGS sequence"/>
</dbReference>
<proteinExistence type="predicted"/>
<dbReference type="GO" id="GO:0000160">
    <property type="term" value="P:phosphorelay signal transduction system"/>
    <property type="evidence" value="ECO:0007669"/>
    <property type="project" value="InterPro"/>
</dbReference>
<evidence type="ECO:0000259" key="2">
    <source>
        <dbReference type="PROSITE" id="PS50110"/>
    </source>
</evidence>
<dbReference type="PROSITE" id="PS50110">
    <property type="entry name" value="RESPONSE_REGULATORY"/>
    <property type="match status" value="1"/>
</dbReference>
<dbReference type="PANTHER" id="PTHR43228:SF12">
    <property type="entry name" value="TWO-COMPONENT RESPONSE REGULATOR 24"/>
    <property type="match status" value="1"/>
</dbReference>
<reference evidence="3 5" key="1">
    <citation type="journal article" date="2011" name="Nature">
        <title>The Medicago genome provides insight into the evolution of rhizobial symbioses.</title>
        <authorList>
            <person name="Young N.D."/>
            <person name="Debelle F."/>
            <person name="Oldroyd G.E."/>
            <person name="Geurts R."/>
            <person name="Cannon S.B."/>
            <person name="Udvardi M.K."/>
            <person name="Benedito V.A."/>
            <person name="Mayer K.F."/>
            <person name="Gouzy J."/>
            <person name="Schoof H."/>
            <person name="Van de Peer Y."/>
            <person name="Proost S."/>
            <person name="Cook D.R."/>
            <person name="Meyers B.C."/>
            <person name="Spannagl M."/>
            <person name="Cheung F."/>
            <person name="De Mita S."/>
            <person name="Krishnakumar V."/>
            <person name="Gundlach H."/>
            <person name="Zhou S."/>
            <person name="Mudge J."/>
            <person name="Bharti A.K."/>
            <person name="Murray J.D."/>
            <person name="Naoumkina M.A."/>
            <person name="Rosen B."/>
            <person name="Silverstein K.A."/>
            <person name="Tang H."/>
            <person name="Rombauts S."/>
            <person name="Zhao P.X."/>
            <person name="Zhou P."/>
            <person name="Barbe V."/>
            <person name="Bardou P."/>
            <person name="Bechner M."/>
            <person name="Bellec A."/>
            <person name="Berger A."/>
            <person name="Berges H."/>
            <person name="Bidwell S."/>
            <person name="Bisseling T."/>
            <person name="Choisne N."/>
            <person name="Couloux A."/>
            <person name="Denny R."/>
            <person name="Deshpande S."/>
            <person name="Dai X."/>
            <person name="Doyle J.J."/>
            <person name="Dudez A.M."/>
            <person name="Farmer A.D."/>
            <person name="Fouteau S."/>
            <person name="Franken C."/>
            <person name="Gibelin C."/>
            <person name="Gish J."/>
            <person name="Goldstein S."/>
            <person name="Gonzalez A.J."/>
            <person name="Green P.J."/>
            <person name="Hallab A."/>
            <person name="Hartog M."/>
            <person name="Hua A."/>
            <person name="Humphray S.J."/>
            <person name="Jeong D.H."/>
            <person name="Jing Y."/>
            <person name="Jocker A."/>
            <person name="Kenton S.M."/>
            <person name="Kim D.J."/>
            <person name="Klee K."/>
            <person name="Lai H."/>
            <person name="Lang C."/>
            <person name="Lin S."/>
            <person name="Macmil S.L."/>
            <person name="Magdelenat G."/>
            <person name="Matthews L."/>
            <person name="McCorrison J."/>
            <person name="Monaghan E.L."/>
            <person name="Mun J.H."/>
            <person name="Najar F.Z."/>
            <person name="Nicholson C."/>
            <person name="Noirot C."/>
            <person name="O'Bleness M."/>
            <person name="Paule C.R."/>
            <person name="Poulain J."/>
            <person name="Prion F."/>
            <person name="Qin B."/>
            <person name="Qu C."/>
            <person name="Retzel E.F."/>
            <person name="Riddle C."/>
            <person name="Sallet E."/>
            <person name="Samain S."/>
            <person name="Samson N."/>
            <person name="Sanders I."/>
            <person name="Saurat O."/>
            <person name="Scarpelli C."/>
            <person name="Schiex T."/>
            <person name="Segurens B."/>
            <person name="Severin A.J."/>
            <person name="Sherrier D.J."/>
            <person name="Shi R."/>
            <person name="Sims S."/>
            <person name="Singer S.R."/>
            <person name="Sinharoy S."/>
            <person name="Sterck L."/>
            <person name="Viollet A."/>
            <person name="Wang B.B."/>
            <person name="Wang K."/>
            <person name="Wang M."/>
            <person name="Wang X."/>
            <person name="Warfsmann J."/>
            <person name="Weissenbach J."/>
            <person name="White D.D."/>
            <person name="White J.D."/>
            <person name="Wiley G.B."/>
            <person name="Wincker P."/>
            <person name="Xing Y."/>
            <person name="Yang L."/>
            <person name="Yao Z."/>
            <person name="Ying F."/>
            <person name="Zhai J."/>
            <person name="Zhou L."/>
            <person name="Zuber A."/>
            <person name="Denarie J."/>
            <person name="Dixon R.A."/>
            <person name="May G.D."/>
            <person name="Schwartz D.C."/>
            <person name="Rogers J."/>
            <person name="Quetier F."/>
            <person name="Town C.D."/>
            <person name="Roe B.A."/>
        </authorList>
    </citation>
    <scope>NUCLEOTIDE SEQUENCE [LARGE SCALE GENOMIC DNA]</scope>
    <source>
        <strain evidence="3">A17</strain>
        <strain evidence="4 5">cv. Jemalong A17</strain>
    </source>
</reference>
<reference evidence="3 5" key="2">
    <citation type="journal article" date="2014" name="BMC Genomics">
        <title>An improved genome release (version Mt4.0) for the model legume Medicago truncatula.</title>
        <authorList>
            <person name="Tang H."/>
            <person name="Krishnakumar V."/>
            <person name="Bidwell S."/>
            <person name="Rosen B."/>
            <person name="Chan A."/>
            <person name="Zhou S."/>
            <person name="Gentzbittel L."/>
            <person name="Childs K.L."/>
            <person name="Yandell M."/>
            <person name="Gundlach H."/>
            <person name="Mayer K.F."/>
            <person name="Schwartz D.C."/>
            <person name="Town C.D."/>
        </authorList>
    </citation>
    <scope>GENOME REANNOTATION</scope>
    <source>
        <strain evidence="3">A17</strain>
        <strain evidence="4 5">cv. Jemalong A17</strain>
    </source>
</reference>
<dbReference type="InterPro" id="IPR052048">
    <property type="entry name" value="ST_Response_Regulator"/>
</dbReference>